<evidence type="ECO:0000313" key="3">
    <source>
        <dbReference type="Proteomes" id="UP001651158"/>
    </source>
</evidence>
<evidence type="ECO:0000313" key="2">
    <source>
        <dbReference type="EMBL" id="KAL5104857.1"/>
    </source>
</evidence>
<keyword evidence="3" id="KW-1185">Reference proteome</keyword>
<proteinExistence type="predicted"/>
<dbReference type="Proteomes" id="UP001651158">
    <property type="component" value="Unassembled WGS sequence"/>
</dbReference>
<dbReference type="EMBL" id="JAKROA010000010">
    <property type="protein sequence ID" value="KAL5104857.1"/>
    <property type="molecule type" value="Genomic_DNA"/>
</dbReference>
<organism evidence="2 3">
    <name type="scientific">Taenia crassiceps</name>
    <dbReference type="NCBI Taxonomy" id="6207"/>
    <lineage>
        <taxon>Eukaryota</taxon>
        <taxon>Metazoa</taxon>
        <taxon>Spiralia</taxon>
        <taxon>Lophotrochozoa</taxon>
        <taxon>Platyhelminthes</taxon>
        <taxon>Cestoda</taxon>
        <taxon>Eucestoda</taxon>
        <taxon>Cyclophyllidea</taxon>
        <taxon>Taeniidae</taxon>
        <taxon>Taenia</taxon>
    </lineage>
</organism>
<protein>
    <submittedName>
        <fullName evidence="2">Uncharacterized protein</fullName>
    </submittedName>
</protein>
<feature type="compositionally biased region" description="Basic and acidic residues" evidence="1">
    <location>
        <begin position="43"/>
        <end position="62"/>
    </location>
</feature>
<comment type="caution">
    <text evidence="2">The sequence shown here is derived from an EMBL/GenBank/DDBJ whole genome shotgun (WGS) entry which is preliminary data.</text>
</comment>
<evidence type="ECO:0000256" key="1">
    <source>
        <dbReference type="SAM" id="MobiDB-lite"/>
    </source>
</evidence>
<sequence>MGEIIGKCAKKKNEASSLEEWTKWHKTGVYPLDDDTKGVNLSAREKGSMPKKAEPKAKAKSKMKDEEYDSDFCEESLFSNPPSSSISSEVMPYAVKPRYVHQHLPPPGLRILTKKPEKADWRWYTETVSLDAGVHCWLWVDDTKTVDLCKSGDRRLIAIARRCDCLIELSPDQRYHLHRGLQRRIDIYARDDRCLTKCLNLLEETFWNFRLRNFTFSC</sequence>
<name>A0ABR4Q5K2_9CEST</name>
<reference evidence="2 3" key="1">
    <citation type="journal article" date="2022" name="Front. Cell. Infect. Microbiol.">
        <title>The Genomes of Two Strains of Taenia crassiceps the Animal Model for the Study of Human Cysticercosis.</title>
        <authorList>
            <person name="Bobes R.J."/>
            <person name="Estrada K."/>
            <person name="Rios-Valencia D.G."/>
            <person name="Calderon-Gallegos A."/>
            <person name="de la Torre P."/>
            <person name="Carrero J.C."/>
            <person name="Sanchez-Flores A."/>
            <person name="Laclette J.P."/>
        </authorList>
    </citation>
    <scope>NUCLEOTIDE SEQUENCE [LARGE SCALE GENOMIC DNA]</scope>
    <source>
        <strain evidence="2">WFUcys</strain>
    </source>
</reference>
<gene>
    <name evidence="2" type="ORF">TcWFU_002095</name>
</gene>
<accession>A0ABR4Q5K2</accession>
<feature type="region of interest" description="Disordered" evidence="1">
    <location>
        <begin position="35"/>
        <end position="62"/>
    </location>
</feature>